<reference evidence="1" key="1">
    <citation type="submission" date="2019-08" db="EMBL/GenBank/DDBJ databases">
        <title>The genome of the North American firefly Photinus pyralis.</title>
        <authorList>
            <consortium name="Photinus pyralis genome working group"/>
            <person name="Fallon T.R."/>
            <person name="Sander Lower S.E."/>
            <person name="Weng J.-K."/>
        </authorList>
    </citation>
    <scope>NUCLEOTIDE SEQUENCE</scope>
    <source>
        <strain evidence="1">TRF0915ILg1</strain>
        <tissue evidence="1">Whole body</tissue>
    </source>
</reference>
<dbReference type="EMBL" id="VTPC01085050">
    <property type="protein sequence ID" value="KAF2887122.1"/>
    <property type="molecule type" value="Genomic_DNA"/>
</dbReference>
<dbReference type="Proteomes" id="UP000801492">
    <property type="component" value="Unassembled WGS sequence"/>
</dbReference>
<evidence type="ECO:0000313" key="1">
    <source>
        <dbReference type="EMBL" id="KAF2887122.1"/>
    </source>
</evidence>
<dbReference type="OrthoDB" id="6775769at2759"/>
<sequence>MVIAVLTEIKKKGQGNEIIDEYIHYYSEVNTDQRAKKDNLLGSSKAREAWKTLKNLQQNIHELVKIEPIKRDEWVKHYSELLQEKRKPYIPPSYERKGRHMQRMNEARIPLRAWKWKPNIRRKRGRLRLQWNGQVQIAMEKRDFNKDVNDKKKLQM</sequence>
<accession>A0A8K0CN28</accession>
<proteinExistence type="predicted"/>
<organism evidence="1 2">
    <name type="scientific">Ignelater luminosus</name>
    <name type="common">Cucubano</name>
    <name type="synonym">Pyrophorus luminosus</name>
    <dbReference type="NCBI Taxonomy" id="2038154"/>
    <lineage>
        <taxon>Eukaryota</taxon>
        <taxon>Metazoa</taxon>
        <taxon>Ecdysozoa</taxon>
        <taxon>Arthropoda</taxon>
        <taxon>Hexapoda</taxon>
        <taxon>Insecta</taxon>
        <taxon>Pterygota</taxon>
        <taxon>Neoptera</taxon>
        <taxon>Endopterygota</taxon>
        <taxon>Coleoptera</taxon>
        <taxon>Polyphaga</taxon>
        <taxon>Elateriformia</taxon>
        <taxon>Elateroidea</taxon>
        <taxon>Elateridae</taxon>
        <taxon>Agrypninae</taxon>
        <taxon>Pyrophorini</taxon>
        <taxon>Ignelater</taxon>
    </lineage>
</organism>
<name>A0A8K0CN28_IGNLU</name>
<comment type="caution">
    <text evidence="1">The sequence shown here is derived from an EMBL/GenBank/DDBJ whole genome shotgun (WGS) entry which is preliminary data.</text>
</comment>
<gene>
    <name evidence="1" type="ORF">ILUMI_19051</name>
</gene>
<feature type="non-terminal residue" evidence="1">
    <location>
        <position position="1"/>
    </location>
</feature>
<keyword evidence="2" id="KW-1185">Reference proteome</keyword>
<dbReference type="AlphaFoldDB" id="A0A8K0CN28"/>
<evidence type="ECO:0000313" key="2">
    <source>
        <dbReference type="Proteomes" id="UP000801492"/>
    </source>
</evidence>
<protein>
    <submittedName>
        <fullName evidence="1">Uncharacterized protein</fullName>
    </submittedName>
</protein>